<evidence type="ECO:0000313" key="3">
    <source>
        <dbReference type="Proteomes" id="UP000283738"/>
    </source>
</evidence>
<feature type="transmembrane region" description="Helical" evidence="1">
    <location>
        <begin position="286"/>
        <end position="309"/>
    </location>
</feature>
<keyword evidence="1" id="KW-1133">Transmembrane helix</keyword>
<sequence>MLMGAILANLYFIKNSISDAKSVSEKVVEVRLEKQLESAIDLLSDTEKDQVDKSYVLYDYSNRNYLEDEEILKKSLLMNVNPQAIPTYNMNYRVKMEDTDVSDLLNVFQDTLIDNSTRQEVLALIGEEYSNTVVDELISVADAANENNNIVIAQNKYSGILNVQIYGKNEEQCSQIAELIEERMTSYASELQQLFGTFSIEKISQQYCLSANDELAEKKTDMLSAMNTMYTTMKSSTTGFTENQITYFNLLKESDEVGEAEINDELEESTVQTSENIPVQYFSKKYFFIGLLVGLFLMAMWHACVYIFSHTVKDVDELKQITGVPVFGESIYTDKTNKNNKFDDWIDSLFSKKQQNGENANVIERICHEAQLQAAQKNVKNILITGSSDSIKVKEVKNKSKR</sequence>
<dbReference type="Proteomes" id="UP000283738">
    <property type="component" value="Unassembled WGS sequence"/>
</dbReference>
<accession>A0A3R5VZC0</accession>
<gene>
    <name evidence="2" type="ORF">DWY96_10380</name>
</gene>
<evidence type="ECO:0000256" key="1">
    <source>
        <dbReference type="SAM" id="Phobius"/>
    </source>
</evidence>
<evidence type="ECO:0008006" key="4">
    <source>
        <dbReference type="Google" id="ProtNLM"/>
    </source>
</evidence>
<keyword evidence="1" id="KW-0812">Transmembrane</keyword>
<reference evidence="2 3" key="1">
    <citation type="submission" date="2018-08" db="EMBL/GenBank/DDBJ databases">
        <title>A genome reference for cultivated species of the human gut microbiota.</title>
        <authorList>
            <person name="Zou Y."/>
            <person name="Xue W."/>
            <person name="Luo G."/>
        </authorList>
    </citation>
    <scope>NUCLEOTIDE SEQUENCE [LARGE SCALE GENOMIC DNA]</scope>
    <source>
        <strain evidence="2 3">AF28-15</strain>
    </source>
</reference>
<dbReference type="RefSeq" id="WP_118110632.1">
    <property type="nucleotide sequence ID" value="NZ_QRTF01000021.1"/>
</dbReference>
<name>A0A3R5VZC0_9FIRM</name>
<proteinExistence type="predicted"/>
<dbReference type="AlphaFoldDB" id="A0A3R5VZC0"/>
<evidence type="ECO:0000313" key="2">
    <source>
        <dbReference type="EMBL" id="RGQ48191.1"/>
    </source>
</evidence>
<organism evidence="2 3">
    <name type="scientific">Roseburia inulinivorans</name>
    <dbReference type="NCBI Taxonomy" id="360807"/>
    <lineage>
        <taxon>Bacteria</taxon>
        <taxon>Bacillati</taxon>
        <taxon>Bacillota</taxon>
        <taxon>Clostridia</taxon>
        <taxon>Lachnospirales</taxon>
        <taxon>Lachnospiraceae</taxon>
        <taxon>Roseburia</taxon>
    </lineage>
</organism>
<dbReference type="EMBL" id="QRTF01000021">
    <property type="protein sequence ID" value="RGQ48191.1"/>
    <property type="molecule type" value="Genomic_DNA"/>
</dbReference>
<protein>
    <recommendedName>
        <fullName evidence="4">Capsular polysaccharide biosynthesis protein</fullName>
    </recommendedName>
</protein>
<comment type="caution">
    <text evidence="2">The sequence shown here is derived from an EMBL/GenBank/DDBJ whole genome shotgun (WGS) entry which is preliminary data.</text>
</comment>
<keyword evidence="1" id="KW-0472">Membrane</keyword>